<comment type="caution">
    <text evidence="1">The sequence shown here is derived from an EMBL/GenBank/DDBJ whole genome shotgun (WGS) entry which is preliminary data.</text>
</comment>
<evidence type="ECO:0000313" key="2">
    <source>
        <dbReference type="Proteomes" id="UP000539052"/>
    </source>
</evidence>
<accession>A0ABX1VJB3</accession>
<proteinExistence type="predicted"/>
<dbReference type="EMBL" id="JAAOXG010000001">
    <property type="protein sequence ID" value="NNJ28288.1"/>
    <property type="molecule type" value="Genomic_DNA"/>
</dbReference>
<evidence type="ECO:0008006" key="3">
    <source>
        <dbReference type="Google" id="ProtNLM"/>
    </source>
</evidence>
<dbReference type="Proteomes" id="UP000539052">
    <property type="component" value="Unassembled WGS sequence"/>
</dbReference>
<gene>
    <name evidence="1" type="ORF">G9470_00545</name>
</gene>
<keyword evidence="2" id="KW-1185">Reference proteome</keyword>
<dbReference type="RefSeq" id="WP_170819664.1">
    <property type="nucleotide sequence ID" value="NZ_JAAOXG010000001.1"/>
</dbReference>
<organism evidence="1 2">
    <name type="scientific">Lacrimispora defluvii</name>
    <dbReference type="NCBI Taxonomy" id="2719233"/>
    <lineage>
        <taxon>Bacteria</taxon>
        <taxon>Bacillati</taxon>
        <taxon>Bacillota</taxon>
        <taxon>Clostridia</taxon>
        <taxon>Lachnospirales</taxon>
        <taxon>Lachnospiraceae</taxon>
        <taxon>Lacrimispora</taxon>
    </lineage>
</organism>
<name>A0ABX1VJB3_9FIRM</name>
<reference evidence="1 2" key="1">
    <citation type="submission" date="2020-03" db="EMBL/GenBank/DDBJ databases">
        <title>Genome Sequence of industrial isolate, B5A.</title>
        <authorList>
            <person name="Sharma S."/>
            <person name="Patil P.B."/>
            <person name="Korpole S."/>
        </authorList>
    </citation>
    <scope>NUCLEOTIDE SEQUENCE [LARGE SCALE GENOMIC DNA]</scope>
    <source>
        <strain evidence="1 2">PI-S10-B5A</strain>
    </source>
</reference>
<sequence>MILADKKDYRQGYKKHFSAYKKLYECNANINSRRLLLSYSVECGLKFLLLDKWHEENPQNILANSNDLRKNVLGSHNLERILRELGQQGAFKFPQLKTVHHDSVSSENYHQLCRYCIRLKEEDKLQDKMFEDELRKIACWIAERA</sequence>
<protein>
    <recommendedName>
        <fullName evidence="3">HEPN domain-containing protein</fullName>
    </recommendedName>
</protein>
<evidence type="ECO:0000313" key="1">
    <source>
        <dbReference type="EMBL" id="NNJ28288.1"/>
    </source>
</evidence>